<dbReference type="Gene3D" id="3.40.50.150">
    <property type="entry name" value="Vaccinia Virus protein VP39"/>
    <property type="match status" value="1"/>
</dbReference>
<dbReference type="eggNOG" id="COG4122">
    <property type="taxonomic scope" value="Bacteria"/>
</dbReference>
<dbReference type="InterPro" id="IPR043675">
    <property type="entry name" value="TrmR_methyltr"/>
</dbReference>
<dbReference type="InterPro" id="IPR029063">
    <property type="entry name" value="SAM-dependent_MTases_sf"/>
</dbReference>
<dbReference type="KEGG" id="amt:Amet_2470"/>
<dbReference type="GO" id="GO:0016300">
    <property type="term" value="F:tRNA (uridine) methyltransferase activity"/>
    <property type="evidence" value="ECO:0007669"/>
    <property type="project" value="UniProtKB-UniRule"/>
</dbReference>
<keyword evidence="3 4" id="KW-0949">S-adenosyl-L-methionine</keyword>
<dbReference type="PANTHER" id="PTHR10509:SF14">
    <property type="entry name" value="CAFFEOYL-COA O-METHYLTRANSFERASE 3-RELATED"/>
    <property type="match status" value="1"/>
</dbReference>
<dbReference type="GO" id="GO:0008171">
    <property type="term" value="F:O-methyltransferase activity"/>
    <property type="evidence" value="ECO:0007669"/>
    <property type="project" value="InterPro"/>
</dbReference>
<proteinExistence type="inferred from homology"/>
<feature type="binding site" evidence="4">
    <location>
        <position position="39"/>
    </location>
    <ligand>
        <name>S-adenosyl-L-methionine</name>
        <dbReference type="ChEBI" id="CHEBI:59789"/>
    </ligand>
</feature>
<keyword evidence="4" id="KW-0460">Magnesium</keyword>
<feature type="binding site" evidence="4">
    <location>
        <position position="87"/>
    </location>
    <ligand>
        <name>S-adenosyl-L-methionine</name>
        <dbReference type="ChEBI" id="CHEBI:59789"/>
    </ligand>
</feature>
<feature type="binding site" evidence="4">
    <location>
        <position position="69"/>
    </location>
    <ligand>
        <name>S-adenosyl-L-methionine</name>
        <dbReference type="ChEBI" id="CHEBI:59789"/>
    </ligand>
</feature>
<dbReference type="GO" id="GO:0030488">
    <property type="term" value="P:tRNA methylation"/>
    <property type="evidence" value="ECO:0007669"/>
    <property type="project" value="UniProtKB-UniRule"/>
</dbReference>
<evidence type="ECO:0000256" key="3">
    <source>
        <dbReference type="ARBA" id="ARBA00022691"/>
    </source>
</evidence>
<name>A6TR06_ALKMQ</name>
<dbReference type="Proteomes" id="UP000001572">
    <property type="component" value="Chromosome"/>
</dbReference>
<keyword evidence="1 4" id="KW-0489">Methyltransferase</keyword>
<dbReference type="PANTHER" id="PTHR10509">
    <property type="entry name" value="O-METHYLTRANSFERASE-RELATED"/>
    <property type="match status" value="1"/>
</dbReference>
<feature type="binding site" evidence="4">
    <location>
        <begin position="115"/>
        <end position="116"/>
    </location>
    <ligand>
        <name>S-adenosyl-L-methionine</name>
        <dbReference type="ChEBI" id="CHEBI:59789"/>
    </ligand>
</feature>
<dbReference type="EC" id="2.1.1.-" evidence="4"/>
<dbReference type="InterPro" id="IPR050362">
    <property type="entry name" value="Cation-dep_OMT"/>
</dbReference>
<feature type="binding site" evidence="4">
    <location>
        <position position="133"/>
    </location>
    <ligand>
        <name>S-adenosyl-L-methionine</name>
        <dbReference type="ChEBI" id="CHEBI:59789"/>
    </ligand>
</feature>
<keyword evidence="2 4" id="KW-0808">Transferase</keyword>
<evidence type="ECO:0000256" key="1">
    <source>
        <dbReference type="ARBA" id="ARBA00022603"/>
    </source>
</evidence>
<comment type="similarity">
    <text evidence="4">Belongs to the class I-like SAM-binding methyltransferase superfamily. Cation-dependent O-methyltransferase family.</text>
</comment>
<dbReference type="GO" id="GO:0008757">
    <property type="term" value="F:S-adenosylmethionine-dependent methyltransferase activity"/>
    <property type="evidence" value="ECO:0007669"/>
    <property type="project" value="TreeGrafter"/>
</dbReference>
<dbReference type="CDD" id="cd02440">
    <property type="entry name" value="AdoMet_MTases"/>
    <property type="match status" value="1"/>
</dbReference>
<evidence type="ECO:0000256" key="2">
    <source>
        <dbReference type="ARBA" id="ARBA00022679"/>
    </source>
</evidence>
<sequence length="215" mass="24512">MSQITTSHVEDYIHQLLPEHSGLLKELEIYAEEHSVPIVHKEVAAFLKVTIKATKAQRILEVGTAIAYSAILFCHAMGEDGQVTTIERNEKMIEQANRNIIRSGLEKNIRIIQDDAQEALKFLDGQYDIIFLDGAKGQYKEFFNDCIRLLKVGGILISDNILFHGMIANDELVQRSKRTIVNRMRDYLQYICHHEQLETSIIPIGDGVTISYKKK</sequence>
<keyword evidence="4" id="KW-0479">Metal-binding</keyword>
<dbReference type="GO" id="GO:0000287">
    <property type="term" value="F:magnesium ion binding"/>
    <property type="evidence" value="ECO:0007669"/>
    <property type="project" value="UniProtKB-UniRule"/>
</dbReference>
<dbReference type="RefSeq" id="WP_012063599.1">
    <property type="nucleotide sequence ID" value="NC_009633.1"/>
</dbReference>
<evidence type="ECO:0000313" key="6">
    <source>
        <dbReference type="Proteomes" id="UP000001572"/>
    </source>
</evidence>
<evidence type="ECO:0000313" key="5">
    <source>
        <dbReference type="EMBL" id="ABR48624.1"/>
    </source>
</evidence>
<dbReference type="SUPFAM" id="SSF53335">
    <property type="entry name" value="S-adenosyl-L-methionine-dependent methyltransferases"/>
    <property type="match status" value="1"/>
</dbReference>
<reference evidence="6" key="1">
    <citation type="journal article" date="2016" name="Genome Announc.">
        <title>Complete genome sequence of Alkaliphilus metalliredigens strain QYMF, an alkaliphilic and metal-reducing bacterium isolated from borax-contaminated leachate ponds.</title>
        <authorList>
            <person name="Hwang C."/>
            <person name="Copeland A."/>
            <person name="Lucas S."/>
            <person name="Lapidus A."/>
            <person name="Barry K."/>
            <person name="Detter J.C."/>
            <person name="Glavina Del Rio T."/>
            <person name="Hammon N."/>
            <person name="Israni S."/>
            <person name="Dalin E."/>
            <person name="Tice H."/>
            <person name="Pitluck S."/>
            <person name="Chertkov O."/>
            <person name="Brettin T."/>
            <person name="Bruce D."/>
            <person name="Han C."/>
            <person name="Schmutz J."/>
            <person name="Larimer F."/>
            <person name="Land M.L."/>
            <person name="Hauser L."/>
            <person name="Kyrpides N."/>
            <person name="Mikhailova N."/>
            <person name="Ye Q."/>
            <person name="Zhou J."/>
            <person name="Richardson P."/>
            <person name="Fields M.W."/>
        </authorList>
    </citation>
    <scope>NUCLEOTIDE SEQUENCE [LARGE SCALE GENOMIC DNA]</scope>
    <source>
        <strain evidence="6">QYMF</strain>
    </source>
</reference>
<organism evidence="5 6">
    <name type="scientific">Alkaliphilus metalliredigens (strain QYMF)</name>
    <dbReference type="NCBI Taxonomy" id="293826"/>
    <lineage>
        <taxon>Bacteria</taxon>
        <taxon>Bacillati</taxon>
        <taxon>Bacillota</taxon>
        <taxon>Clostridia</taxon>
        <taxon>Peptostreptococcales</taxon>
        <taxon>Natronincolaceae</taxon>
        <taxon>Alkaliphilus</taxon>
    </lineage>
</organism>
<protein>
    <recommendedName>
        <fullName evidence="4">tRNA 5-hydroxyuridine methyltransferase</fullName>
        <ecNumber evidence="4">2.1.1.-</ecNumber>
    </recommendedName>
    <alternativeName>
        <fullName evidence="4">ho5U methyltransferase</fullName>
    </alternativeName>
</protein>
<dbReference type="EMBL" id="CP000724">
    <property type="protein sequence ID" value="ABR48624.1"/>
    <property type="molecule type" value="Genomic_DNA"/>
</dbReference>
<dbReference type="HOGENOM" id="CLU_067676_4_0_9"/>
<feature type="binding site" evidence="4">
    <location>
        <position position="160"/>
    </location>
    <ligand>
        <name>Mg(2+)</name>
        <dbReference type="ChEBI" id="CHEBI:18420"/>
    </ligand>
</feature>
<keyword evidence="4" id="KW-0819">tRNA processing</keyword>
<comment type="subunit">
    <text evidence="4">Homodimer.</text>
</comment>
<comment type="function">
    <text evidence="4">Catalyzes the methylation of 5-hydroxyuridine (ho5U) to form 5-methoxyuridine (mo5U) at position 34 in tRNAs.</text>
</comment>
<comment type="catalytic activity">
    <reaction evidence="4">
        <text>5-hydroxyuridine(34) in tRNA + S-adenosyl-L-methionine = 5-methoxyuridine(34) in tRNA + S-adenosyl-L-homocysteine + H(+)</text>
        <dbReference type="Rhea" id="RHEA:60524"/>
        <dbReference type="Rhea" id="RHEA-COMP:13381"/>
        <dbReference type="Rhea" id="RHEA-COMP:15591"/>
        <dbReference type="ChEBI" id="CHEBI:15378"/>
        <dbReference type="ChEBI" id="CHEBI:57856"/>
        <dbReference type="ChEBI" id="CHEBI:59789"/>
        <dbReference type="ChEBI" id="CHEBI:136877"/>
        <dbReference type="ChEBI" id="CHEBI:143860"/>
    </reaction>
</comment>
<evidence type="ECO:0000256" key="4">
    <source>
        <dbReference type="HAMAP-Rule" id="MF_02217"/>
    </source>
</evidence>
<accession>A6TR06</accession>
<dbReference type="HAMAP" id="MF_02217">
    <property type="entry name" value="TrmR_methyltr"/>
    <property type="match status" value="1"/>
</dbReference>
<keyword evidence="6" id="KW-1185">Reference proteome</keyword>
<dbReference type="PROSITE" id="PS51682">
    <property type="entry name" value="SAM_OMT_I"/>
    <property type="match status" value="1"/>
</dbReference>
<dbReference type="OrthoDB" id="9799672at2"/>
<dbReference type="AlphaFoldDB" id="A6TR06"/>
<feature type="binding site" evidence="4">
    <location>
        <position position="159"/>
    </location>
    <ligand>
        <name>Mg(2+)</name>
        <dbReference type="ChEBI" id="CHEBI:18420"/>
    </ligand>
</feature>
<dbReference type="STRING" id="293826.Amet_2470"/>
<gene>
    <name evidence="4" type="primary">trmR</name>
    <name evidence="5" type="ordered locus">Amet_2470</name>
</gene>
<dbReference type="InterPro" id="IPR002935">
    <property type="entry name" value="SAM_O-MeTrfase"/>
</dbReference>
<feature type="binding site" evidence="4">
    <location>
        <position position="133"/>
    </location>
    <ligand>
        <name>Mg(2+)</name>
        <dbReference type="ChEBI" id="CHEBI:18420"/>
    </ligand>
</feature>
<dbReference type="Pfam" id="PF01596">
    <property type="entry name" value="Methyltransf_3"/>
    <property type="match status" value="1"/>
</dbReference>